<reference evidence="2 3" key="2">
    <citation type="journal article" date="2011" name="Stand. Genomic Sci.">
        <title>Complete genome sequence of Truepera radiovictrix type strain (RQ-24).</title>
        <authorList>
            <person name="Ivanova N."/>
            <person name="Rohde C."/>
            <person name="Munk C."/>
            <person name="Nolan M."/>
            <person name="Lucas S."/>
            <person name="Del Rio T.G."/>
            <person name="Tice H."/>
            <person name="Deshpande S."/>
            <person name="Cheng J.F."/>
            <person name="Tapia R."/>
            <person name="Han C."/>
            <person name="Goodwin L."/>
            <person name="Pitluck S."/>
            <person name="Liolios K."/>
            <person name="Mavromatis K."/>
            <person name="Mikhailova N."/>
            <person name="Pati A."/>
            <person name="Chen A."/>
            <person name="Palaniappan K."/>
            <person name="Land M."/>
            <person name="Hauser L."/>
            <person name="Chang Y.J."/>
            <person name="Jeffries C.D."/>
            <person name="Brambilla E."/>
            <person name="Rohde M."/>
            <person name="Goker M."/>
            <person name="Tindall B.J."/>
            <person name="Woyke T."/>
            <person name="Bristow J."/>
            <person name="Eisen J.A."/>
            <person name="Markowitz V."/>
            <person name="Hugenholtz P."/>
            <person name="Kyrpides N.C."/>
            <person name="Klenk H.P."/>
            <person name="Lapidus A."/>
        </authorList>
    </citation>
    <scope>NUCLEOTIDE SEQUENCE [LARGE SCALE GENOMIC DNA]</scope>
    <source>
        <strain evidence="3">DSM 17093 / CIP 108686 / LMG 22925 / RQ-24</strain>
    </source>
</reference>
<dbReference type="RefSeq" id="WP_013176852.1">
    <property type="nucleotide sequence ID" value="NC_014221.1"/>
</dbReference>
<evidence type="ECO:0000256" key="1">
    <source>
        <dbReference type="SAM" id="MobiDB-lite"/>
    </source>
</evidence>
<gene>
    <name evidence="2" type="ordered locus">Trad_0333</name>
</gene>
<evidence type="ECO:0000313" key="3">
    <source>
        <dbReference type="Proteomes" id="UP000000379"/>
    </source>
</evidence>
<accession>D7CRI2</accession>
<dbReference type="OrthoDB" id="9805874at2"/>
<sequence>MAPQERSEALLGAGYLTWPELLAQLAEPFPVEAISWRAGSVSRDKKRAQALPYAEPRVYEDRLNALCPGLWSVAFRPWGERIICELTIGAVGPDGAILYATRASTGEPGDSPAAVAGTAAEAQAFKRACSKFGLGRYLYDVPITWVDYDDASRKLLQTPSLPQSRPLGRRLEPLTERSLRATSYSRPLGRRLEPLTEARFVPEAQPAAKTPRASREGTQAPPQSTPASAPGARLLPPPETAPPAAALTPARAEAMHRELEKLGLSRSAQQRLAKSVLGRDVAAFDQLLESEALEVWNAAKRAQTPRRAVGF</sequence>
<protein>
    <recommendedName>
        <fullName evidence="4">Rad52/22 double-strand break repair protein</fullName>
    </recommendedName>
</protein>
<dbReference type="HOGENOM" id="CLU_894130_0_0_0"/>
<keyword evidence="3" id="KW-1185">Reference proteome</keyword>
<dbReference type="Proteomes" id="UP000000379">
    <property type="component" value="Chromosome"/>
</dbReference>
<organism evidence="2 3">
    <name type="scientific">Truepera radiovictrix (strain DSM 17093 / CIP 108686 / LMG 22925 / RQ-24)</name>
    <dbReference type="NCBI Taxonomy" id="649638"/>
    <lineage>
        <taxon>Bacteria</taxon>
        <taxon>Thermotogati</taxon>
        <taxon>Deinococcota</taxon>
        <taxon>Deinococci</taxon>
        <taxon>Trueperales</taxon>
        <taxon>Trueperaceae</taxon>
        <taxon>Truepera</taxon>
    </lineage>
</organism>
<name>D7CRI2_TRURR</name>
<feature type="region of interest" description="Disordered" evidence="1">
    <location>
        <begin position="158"/>
        <end position="249"/>
    </location>
</feature>
<proteinExistence type="predicted"/>
<dbReference type="EMBL" id="CP002049">
    <property type="protein sequence ID" value="ADI13472.1"/>
    <property type="molecule type" value="Genomic_DNA"/>
</dbReference>
<evidence type="ECO:0000313" key="2">
    <source>
        <dbReference type="EMBL" id="ADI13472.1"/>
    </source>
</evidence>
<dbReference type="AlphaFoldDB" id="D7CRI2"/>
<dbReference type="STRING" id="649638.Trad_0333"/>
<evidence type="ECO:0008006" key="4">
    <source>
        <dbReference type="Google" id="ProtNLM"/>
    </source>
</evidence>
<feature type="compositionally biased region" description="Low complexity" evidence="1">
    <location>
        <begin position="218"/>
        <end position="234"/>
    </location>
</feature>
<feature type="compositionally biased region" description="Basic and acidic residues" evidence="1">
    <location>
        <begin position="169"/>
        <end position="179"/>
    </location>
</feature>
<dbReference type="KEGG" id="tra:Trad_0333"/>
<dbReference type="eggNOG" id="COG4712">
    <property type="taxonomic scope" value="Bacteria"/>
</dbReference>
<reference evidence="3" key="1">
    <citation type="submission" date="2010-05" db="EMBL/GenBank/DDBJ databases">
        <title>The complete genome of Truepera radiovictris DSM 17093.</title>
        <authorList>
            <consortium name="US DOE Joint Genome Institute (JGI-PGF)"/>
            <person name="Lucas S."/>
            <person name="Copeland A."/>
            <person name="Lapidus A."/>
            <person name="Glavina del Rio T."/>
            <person name="Dalin E."/>
            <person name="Tice H."/>
            <person name="Bruce D."/>
            <person name="Goodwin L."/>
            <person name="Pitluck S."/>
            <person name="Kyrpides N."/>
            <person name="Mavromatis K."/>
            <person name="Ovchinnikova G."/>
            <person name="Munk A.C."/>
            <person name="Detter J.C."/>
            <person name="Han C."/>
            <person name="Tapia R."/>
            <person name="Land M."/>
            <person name="Hauser L."/>
            <person name="Markowitz V."/>
            <person name="Cheng J.-F."/>
            <person name="Hugenholtz P."/>
            <person name="Woyke T."/>
            <person name="Wu D."/>
            <person name="Tindall B."/>
            <person name="Pomrenke H.G."/>
            <person name="Brambilla E."/>
            <person name="Klenk H.-P."/>
            <person name="Eisen J.A."/>
        </authorList>
    </citation>
    <scope>NUCLEOTIDE SEQUENCE [LARGE SCALE GENOMIC DNA]</scope>
    <source>
        <strain evidence="3">DSM 17093 / CIP 108686 / LMG 22925 / RQ-24</strain>
    </source>
</reference>